<dbReference type="WBParaSite" id="PS1159_v2.g9864.t2">
    <property type="protein sequence ID" value="PS1159_v2.g9864.t2"/>
    <property type="gene ID" value="PS1159_v2.g9864"/>
</dbReference>
<name>A0AC35GYD9_9BILA</name>
<sequence>MGSKRNGDFTEFPSIIDEEEVNAANQQGFIGGIFGRFFKSESPNTVNPPNVRIPVGENGNGAVVDSEISPARRSNDSQDPDNVSINSEQHRKLSQKLRSLFKAGSKESELIDYDRSEFKRYWMPDSTVNECYECHEKFSAFRRKHHCRLCGQIFCGNCSNHNINGASLGYAGLLRVCGYCERNVDRYLNLHQLKPNRRDTATSNTGSDYTNSLPGTSGGISTVSDGPILYTNDSSLLYGTDNHVHHSISSNELKSDSDAFQRVGADPNLLSIQQLHDYQQMIKDAKVNDEPKVADENEPEWVRNISSSNKHQTDEFKSIECAAFEIQPCIAEEKVVEKSKSFILDTLLTPNLKDGDLHDIFEQKMEKMLDYLFIREQLDKKKWFTTLWPLSKEIASTVKIDMRNRQEDSMNILKYVHIKKLLVTEEEPDYEVIDGVACTKTLAHTEMPKHVENASVMVLSGGIEYEREPQKLSSIDPIIEQETEYLKNQDSVAKLASEMFLNAQVALITNVKKSVLERIARSTKATVTSLMDAQMHPAVVGFCPKFKERIVIIKEGKKKSILLFDDCDADRGLSVLLRASSRRELRAAKRLLKFLVLSRYSSNLEISFLKMFESKPATTPATCHICVYNSGKKYEESNAFLYELNKAQLTNSPLISFPPPYLETPIGRSCYLLDYFKKPTSHFFTEEDFIIRREEEEKLENKIKELKETLKREEEKIESFKSNLMKKNDITEADPNVLVQFRARGGLLFQARRQKKLELVQKIRRQIKQLQLDYSSISLGMKGPNYDVLNPYSHQRVAFLYSSFPKKSVSSPCSGPWLVVWQFYSAQDRTLGTFLANFCLNEGYKCKTCNKSMIEHQRKFVHKHARIEITTQIFVKPVTSDENNPDSLPPSFSGENDGILAWRRCPTCKSNSAASVIPPTVWHMSFAKFIDYLSNGLYCTSPLAGINTSDCDHCTLHEQHHFFSRKNFTTCFKVIPVQPRHVLFAPILCSIEPMKIKCLSVTAKRVEALKLAETIFTEATTFLKEHENFLKNSNDAYEIISTFIDEKKQIFDEMVVDFALDEKFIKTEVVDSKDKDYLKAMDLFAKCRQFLFNFIRKWNECKTTQELVQLARKRANSAVSANVSSVNLLESGYVEDLSFRDSTGNLRLASSDSNLPLRELKDIPLSQISIPLPKNYHWELEFNDDGIPVIVKDMLDHKGNTHPDIGSIIAYALSCKSYYRKKKQLREYLCDQGEPLTLRNVACENASGLHSSPKDSNANIEIEFDDSRAHYYVKIYFAEHFDLLRKAIFIDGEDQFIRSLGSSSSWFPEGGKSGASFFRTSDERFIFKQMSSIELDCFRKCAPNYFDYIYTAVTEKKLTALCKIYGVYQVAYRNKQDNQEFKMDLLVMEFLFYRRKVKQLWDLKGSLRNRYASPKASAPVLLDENLVQDLWGNQIYIHTHSKAALNQAMANDSHFLTSLDIMDYSLLAGISEDTDEVMIGIVDYMRTFTLDKKLESFIKTALPTPNLPTIVSPAAYCRRFCEAIDVYFPFSPDQWTELNNSSS</sequence>
<organism evidence="1 2">
    <name type="scientific">Panagrolaimus sp. PS1159</name>
    <dbReference type="NCBI Taxonomy" id="55785"/>
    <lineage>
        <taxon>Eukaryota</taxon>
        <taxon>Metazoa</taxon>
        <taxon>Ecdysozoa</taxon>
        <taxon>Nematoda</taxon>
        <taxon>Chromadorea</taxon>
        <taxon>Rhabditida</taxon>
        <taxon>Tylenchina</taxon>
        <taxon>Panagrolaimomorpha</taxon>
        <taxon>Panagrolaimoidea</taxon>
        <taxon>Panagrolaimidae</taxon>
        <taxon>Panagrolaimus</taxon>
    </lineage>
</organism>
<dbReference type="Proteomes" id="UP000887580">
    <property type="component" value="Unplaced"/>
</dbReference>
<proteinExistence type="predicted"/>
<protein>
    <submittedName>
        <fullName evidence="2">1-phosphatidylinositol-3-phosphate 5-kinase</fullName>
    </submittedName>
</protein>
<evidence type="ECO:0000313" key="1">
    <source>
        <dbReference type="Proteomes" id="UP000887580"/>
    </source>
</evidence>
<accession>A0AC35GYD9</accession>
<evidence type="ECO:0000313" key="2">
    <source>
        <dbReference type="WBParaSite" id="PS1159_v2.g9864.t2"/>
    </source>
</evidence>
<reference evidence="2" key="1">
    <citation type="submission" date="2022-11" db="UniProtKB">
        <authorList>
            <consortium name="WormBaseParasite"/>
        </authorList>
    </citation>
    <scope>IDENTIFICATION</scope>
</reference>